<dbReference type="Pfam" id="PF07019">
    <property type="entry name" value="EMC6"/>
    <property type="match status" value="1"/>
</dbReference>
<dbReference type="Pfam" id="PF00432">
    <property type="entry name" value="Prenyltrans"/>
    <property type="match status" value="2"/>
</dbReference>
<evidence type="ECO:0000256" key="15">
    <source>
        <dbReference type="ARBA" id="ARBA00032766"/>
    </source>
</evidence>
<dbReference type="InterPro" id="IPR029008">
    <property type="entry name" value="EMC6-like"/>
</dbReference>
<evidence type="ECO:0000256" key="16">
    <source>
        <dbReference type="SAM" id="Phobius"/>
    </source>
</evidence>
<evidence type="ECO:0000313" key="19">
    <source>
        <dbReference type="Proteomes" id="UP000030640"/>
    </source>
</evidence>
<dbReference type="PANTHER" id="PTHR11774">
    <property type="entry name" value="GERANYLGERANYL TRANSFERASE TYPE BETA SUBUNIT"/>
    <property type="match status" value="1"/>
</dbReference>
<dbReference type="GeneID" id="20035969"/>
<dbReference type="PANTHER" id="PTHR11774:SF11">
    <property type="entry name" value="GERANYLGERANYL TRANSFERASE TYPE-2 SUBUNIT BETA"/>
    <property type="match status" value="1"/>
</dbReference>
<keyword evidence="6" id="KW-0808">Transferase</keyword>
<evidence type="ECO:0000256" key="5">
    <source>
        <dbReference type="ARBA" id="ARBA00022602"/>
    </source>
</evidence>
<organism evidence="18 19">
    <name type="scientific">Plasmodium inui San Antonio 1</name>
    <dbReference type="NCBI Taxonomy" id="1237626"/>
    <lineage>
        <taxon>Eukaryota</taxon>
        <taxon>Sar</taxon>
        <taxon>Alveolata</taxon>
        <taxon>Apicomplexa</taxon>
        <taxon>Aconoidasida</taxon>
        <taxon>Haemosporida</taxon>
        <taxon>Plasmodiidae</taxon>
        <taxon>Plasmodium</taxon>
        <taxon>Plasmodium (Plasmodium)</taxon>
    </lineage>
</organism>
<proteinExistence type="inferred from homology"/>
<comment type="subcellular location">
    <subcellularLocation>
        <location evidence="2">Endoplasmic reticulum membrane</location>
        <topology evidence="2">Multi-pass membrane protein</topology>
    </subcellularLocation>
</comment>
<keyword evidence="5" id="KW-0637">Prenyltransferase</keyword>
<keyword evidence="12 16" id="KW-1133">Transmembrane helix</keyword>
<dbReference type="GO" id="GO:0004663">
    <property type="term" value="F:Rab geranylgeranyltransferase activity"/>
    <property type="evidence" value="ECO:0007669"/>
    <property type="project" value="TreeGrafter"/>
</dbReference>
<reference evidence="18 19" key="1">
    <citation type="submission" date="2013-02" db="EMBL/GenBank/DDBJ databases">
        <title>The Genome Sequence of Plasmodium inui San Antonio 1.</title>
        <authorList>
            <consortium name="The Broad Institute Genome Sequencing Platform"/>
            <consortium name="The Broad Institute Genome Sequencing Center for Infectious Disease"/>
            <person name="Neafsey D."/>
            <person name="Cheeseman I."/>
            <person name="Volkman S."/>
            <person name="Adams J."/>
            <person name="Walker B."/>
            <person name="Young S.K."/>
            <person name="Zeng Q."/>
            <person name="Gargeya S."/>
            <person name="Fitzgerald M."/>
            <person name="Haas B."/>
            <person name="Abouelleil A."/>
            <person name="Alvarado L."/>
            <person name="Arachchi H.M."/>
            <person name="Berlin A.M."/>
            <person name="Chapman S.B."/>
            <person name="Dewar J."/>
            <person name="Goldberg J."/>
            <person name="Griggs A."/>
            <person name="Gujja S."/>
            <person name="Hansen M."/>
            <person name="Howarth C."/>
            <person name="Imamovic A."/>
            <person name="Larimer J."/>
            <person name="McCowan C."/>
            <person name="Murphy C."/>
            <person name="Neiman D."/>
            <person name="Pearson M."/>
            <person name="Priest M."/>
            <person name="Roberts A."/>
            <person name="Saif S."/>
            <person name="Shea T."/>
            <person name="Sisk P."/>
            <person name="Sykes S."/>
            <person name="Wortman J."/>
            <person name="Nusbaum C."/>
            <person name="Birren B."/>
        </authorList>
    </citation>
    <scope>NUCLEOTIDE SEQUENCE [LARGE SCALE GENOMIC DNA]</scope>
    <source>
        <strain evidence="18 19">San Antonio 1</strain>
    </source>
</reference>
<keyword evidence="7 16" id="KW-0812">Transmembrane</keyword>
<dbReference type="SUPFAM" id="SSF82199">
    <property type="entry name" value="SET domain"/>
    <property type="match status" value="1"/>
</dbReference>
<dbReference type="GO" id="GO:0005968">
    <property type="term" value="C:Rab-protein geranylgeranyltransferase complex"/>
    <property type="evidence" value="ECO:0007669"/>
    <property type="project" value="TreeGrafter"/>
</dbReference>
<accession>W7AJL7</accession>
<dbReference type="InterPro" id="IPR046341">
    <property type="entry name" value="SET_dom_sf"/>
</dbReference>
<evidence type="ECO:0000256" key="9">
    <source>
        <dbReference type="ARBA" id="ARBA00022737"/>
    </source>
</evidence>
<dbReference type="GO" id="GO:0005789">
    <property type="term" value="C:endoplasmic reticulum membrane"/>
    <property type="evidence" value="ECO:0007669"/>
    <property type="project" value="UniProtKB-SubCell"/>
</dbReference>
<dbReference type="AlphaFoldDB" id="W7AJL7"/>
<dbReference type="InterPro" id="IPR045089">
    <property type="entry name" value="PGGT1B-like"/>
</dbReference>
<keyword evidence="9" id="KW-0677">Repeat</keyword>
<dbReference type="InterPro" id="IPR008930">
    <property type="entry name" value="Terpenoid_cyclase/PrenylTrfase"/>
</dbReference>
<dbReference type="SUPFAM" id="SSF48239">
    <property type="entry name" value="Terpenoid cyclases/Protein prenyltransferases"/>
    <property type="match status" value="1"/>
</dbReference>
<dbReference type="Gene3D" id="2.170.270.10">
    <property type="entry name" value="SET domain"/>
    <property type="match status" value="1"/>
</dbReference>
<evidence type="ECO:0000313" key="18">
    <source>
        <dbReference type="EMBL" id="EUD69004.1"/>
    </source>
</evidence>
<dbReference type="GO" id="GO:0046872">
    <property type="term" value="F:metal ion binding"/>
    <property type="evidence" value="ECO:0007669"/>
    <property type="project" value="UniProtKB-KW"/>
</dbReference>
<keyword evidence="10" id="KW-0256">Endoplasmic reticulum</keyword>
<dbReference type="InterPro" id="IPR001214">
    <property type="entry name" value="SET_dom"/>
</dbReference>
<evidence type="ECO:0000256" key="11">
    <source>
        <dbReference type="ARBA" id="ARBA00022833"/>
    </source>
</evidence>
<feature type="domain" description="SET" evidence="17">
    <location>
        <begin position="661"/>
        <end position="807"/>
    </location>
</feature>
<keyword evidence="11" id="KW-0862">Zinc</keyword>
<evidence type="ECO:0000256" key="6">
    <source>
        <dbReference type="ARBA" id="ARBA00022679"/>
    </source>
</evidence>
<evidence type="ECO:0000256" key="3">
    <source>
        <dbReference type="ARBA" id="ARBA00009436"/>
    </source>
</evidence>
<evidence type="ECO:0000256" key="2">
    <source>
        <dbReference type="ARBA" id="ARBA00004477"/>
    </source>
</evidence>
<feature type="transmembrane region" description="Helical" evidence="16">
    <location>
        <begin position="42"/>
        <end position="61"/>
    </location>
</feature>
<keyword evidence="13 16" id="KW-0472">Membrane</keyword>
<name>W7AJL7_9APIC</name>
<comment type="cofactor">
    <cofactor evidence="1">
        <name>Zn(2+)</name>
        <dbReference type="ChEBI" id="CHEBI:29105"/>
    </cofactor>
</comment>
<dbReference type="Pfam" id="PF00856">
    <property type="entry name" value="SET"/>
    <property type="match status" value="1"/>
</dbReference>
<evidence type="ECO:0000256" key="14">
    <source>
        <dbReference type="ARBA" id="ARBA00030816"/>
    </source>
</evidence>
<comment type="similarity">
    <text evidence="4">Belongs to the protein prenyltransferase subunit beta family.</text>
</comment>
<dbReference type="SMART" id="SM00317">
    <property type="entry name" value="SET"/>
    <property type="match status" value="1"/>
</dbReference>
<dbReference type="Gene3D" id="1.50.10.20">
    <property type="match status" value="1"/>
</dbReference>
<dbReference type="OrthoDB" id="24893at2759"/>
<dbReference type="InterPro" id="IPR001330">
    <property type="entry name" value="Prenyltrans"/>
</dbReference>
<dbReference type="VEuPathDB" id="PlasmoDB:C922_00695"/>
<keyword evidence="19" id="KW-1185">Reference proteome</keyword>
<evidence type="ECO:0000256" key="7">
    <source>
        <dbReference type="ARBA" id="ARBA00022692"/>
    </source>
</evidence>
<evidence type="ECO:0000256" key="1">
    <source>
        <dbReference type="ARBA" id="ARBA00001947"/>
    </source>
</evidence>
<dbReference type="PROSITE" id="PS50280">
    <property type="entry name" value="SET"/>
    <property type="match status" value="1"/>
</dbReference>
<evidence type="ECO:0000256" key="4">
    <source>
        <dbReference type="ARBA" id="ARBA00010497"/>
    </source>
</evidence>
<sequence length="828" mass="94753">MEAKPTPPKQNVATLKNILDAKLSKDSQYNDRKIKHNKNSLILSKQFYGIIGGITIGILGVQGTYGFLLFSIFTAIGTLMTFSHIRNDFKSFFMKPSDVFCRDFFSGLIKYFLNTIKEKLGKNSPEVSVSSKYESIFISGIFWVLSGLTVVRKNRKSLDEVLDRKVIDTLYSIVMHCLEKKKIKQKYIYKLKKEKQFLSNEDIDQIVAASKSGPSGLYAMVSTRGENSGIPAQCENVPTGPGPIGGNLPQMENDNFANERKPYDVLGCLNRLDCLARNAKRIDSPECANGVEEDVSNRTVKTTSVAKKKKKIFHLNGFSPCSKSSLYEANVISTLSAIQVLFLLNKISEEDISTKMILEIYNFVYFLFDEKKGFYHFSLSSARFQFDGDMRFMFCSLSVLHFLSLLLKKRNVPINLYNNDKRCAHWILTCLNLDGGFSNVPGSESHAGTTFCAINSLNLLRVRGSGNYLSDNGLLRGKLIRWLCDRYDNLGINGRVGKDHDVCYAWWVLGSLVALKTNLTELFNVNILITFILTCQDKRKGGFSRTASKTNEGRNNPFYFYEGRNLSHQEADLFHSFFALCALSLIYHNFCRYKKKHRKTFQLFGGNVIPQQLESTLTQMVNASKMAEFVMTRRKFHNYFAKDTLRQILKNEQINFNQLHKRVYVGNSPLNGVGIFSCDEIKKNEIIEICPTVKMKNEDIPEKLVHYLFESKKENMNTQVVKIVTKRREAINYKLFPLGYGILYNHSDRPNAFVHIVLLREEKEKKSHQADEVDKEEKNETITCDQIMIFRAQMDIQKNEEIFISYGHSWWKVSYGRNGSIVEGTRKN</sequence>
<dbReference type="RefSeq" id="XP_008814530.1">
    <property type="nucleotide sequence ID" value="XM_008816308.1"/>
</dbReference>
<evidence type="ECO:0000259" key="17">
    <source>
        <dbReference type="PROSITE" id="PS50280"/>
    </source>
</evidence>
<dbReference type="Proteomes" id="UP000030640">
    <property type="component" value="Unassembled WGS sequence"/>
</dbReference>
<evidence type="ECO:0000256" key="8">
    <source>
        <dbReference type="ARBA" id="ARBA00022723"/>
    </source>
</evidence>
<dbReference type="EMBL" id="KI965461">
    <property type="protein sequence ID" value="EUD69004.1"/>
    <property type="molecule type" value="Genomic_DNA"/>
</dbReference>
<comment type="similarity">
    <text evidence="3">Belongs to the EMC6 family.</text>
</comment>
<protein>
    <recommendedName>
        <fullName evidence="14">Geranylgeranyl transferase type II subunit beta</fullName>
    </recommendedName>
    <alternativeName>
        <fullName evidence="15">Type II protein geranyl-geranyltransferase subunit beta</fullName>
    </alternativeName>
</protein>
<evidence type="ECO:0000256" key="13">
    <source>
        <dbReference type="ARBA" id="ARBA00023136"/>
    </source>
</evidence>
<evidence type="ECO:0000256" key="12">
    <source>
        <dbReference type="ARBA" id="ARBA00022989"/>
    </source>
</evidence>
<evidence type="ECO:0000256" key="10">
    <source>
        <dbReference type="ARBA" id="ARBA00022824"/>
    </source>
</evidence>
<keyword evidence="8" id="KW-0479">Metal-binding</keyword>
<gene>
    <name evidence="18" type="ORF">C922_00695</name>
</gene>